<dbReference type="OrthoDB" id="2013972at2759"/>
<dbReference type="EMBL" id="KB292506">
    <property type="protein sequence ID" value="ELU17508.1"/>
    <property type="molecule type" value="Genomic_DNA"/>
</dbReference>
<evidence type="ECO:0000259" key="2">
    <source>
        <dbReference type="PROSITE" id="PS50225"/>
    </source>
</evidence>
<evidence type="ECO:0000256" key="1">
    <source>
        <dbReference type="SAM" id="MobiDB-lite"/>
    </source>
</evidence>
<dbReference type="AlphaFoldDB" id="R7VF75"/>
<protein>
    <recommendedName>
        <fullName evidence="2">SOCS box domain-containing protein</fullName>
    </recommendedName>
</protein>
<keyword evidence="5" id="KW-1185">Reference proteome</keyword>
<reference evidence="3 5" key="2">
    <citation type="journal article" date="2013" name="Nature">
        <title>Insights into bilaterian evolution from three spiralian genomes.</title>
        <authorList>
            <person name="Simakov O."/>
            <person name="Marletaz F."/>
            <person name="Cho S.J."/>
            <person name="Edsinger-Gonzales E."/>
            <person name="Havlak P."/>
            <person name="Hellsten U."/>
            <person name="Kuo D.H."/>
            <person name="Larsson T."/>
            <person name="Lv J."/>
            <person name="Arendt D."/>
            <person name="Savage R."/>
            <person name="Osoegawa K."/>
            <person name="de Jong P."/>
            <person name="Grimwood J."/>
            <person name="Chapman J.A."/>
            <person name="Shapiro H."/>
            <person name="Aerts A."/>
            <person name="Otillar R.P."/>
            <person name="Terry A.Y."/>
            <person name="Boore J.L."/>
            <person name="Grigoriev I.V."/>
            <person name="Lindberg D.R."/>
            <person name="Seaver E.C."/>
            <person name="Weisblat D.A."/>
            <person name="Putnam N.H."/>
            <person name="Rokhsar D.S."/>
        </authorList>
    </citation>
    <scope>NUCLEOTIDE SEQUENCE</scope>
    <source>
        <strain evidence="3 5">I ESC-2004</strain>
    </source>
</reference>
<proteinExistence type="predicted"/>
<evidence type="ECO:0000313" key="4">
    <source>
        <dbReference type="EnsemblMetazoa" id="CapteP215292"/>
    </source>
</evidence>
<evidence type="ECO:0000313" key="3">
    <source>
        <dbReference type="EMBL" id="ELU17508.1"/>
    </source>
</evidence>
<reference evidence="4" key="3">
    <citation type="submission" date="2015-06" db="UniProtKB">
        <authorList>
            <consortium name="EnsemblMetazoa"/>
        </authorList>
    </citation>
    <scope>IDENTIFICATION</scope>
</reference>
<dbReference type="SUPFAM" id="SSF75011">
    <property type="entry name" value="3-carboxy-cis,cis-mucoante lactonizing enzyme"/>
    <property type="match status" value="1"/>
</dbReference>
<accession>R7VF75</accession>
<sequence>MGADQSSVGPAPQRNPAQTFSRSITRAKAAKECRHSAWSKVHTCTYSQWLRGHSNVFGFDHKHLKNEKDSVLHNIQPYCTRGYQFSIEKLEEQATNRGLQAAVELRGTPCYPAHAPSVSIIGYQRHIAILQVLYKKTKEVHFIAIDLKSGQHLSVYKDIYINGPCIYEAYLSPDESLYLLRPNFFFAYSRCSDPFTTFAITKDIQVISIMDYESKVINVIEDISSLWLSVAFHPLSGHSMVALGNYTVDENTHQVSLFDLDKMKVAVCSEPYPSVVCHHLTFNPTGTLLVSYGVRLVWPRVDLILPDTVFFFSPDDFTLLKVINTGSVSVNHLQASLSPLFSKTGEFMALTGPQGDVISIYKMPAETSLRHLCRLKILHHFPDDVIPQLPLPQKLKNFILCLPHLNVLHGYQDNNAPFSGRNFDIYNK</sequence>
<dbReference type="Proteomes" id="UP000014760">
    <property type="component" value="Unassembled WGS sequence"/>
</dbReference>
<dbReference type="PROSITE" id="PS50225">
    <property type="entry name" value="SOCS"/>
    <property type="match status" value="1"/>
</dbReference>
<feature type="compositionally biased region" description="Polar residues" evidence="1">
    <location>
        <begin position="15"/>
        <end position="24"/>
    </location>
</feature>
<dbReference type="SUPFAM" id="SSF158235">
    <property type="entry name" value="SOCS box-like"/>
    <property type="match status" value="1"/>
</dbReference>
<dbReference type="HOGENOM" id="CLU_655947_0_0_1"/>
<reference evidence="5" key="1">
    <citation type="submission" date="2012-12" db="EMBL/GenBank/DDBJ databases">
        <authorList>
            <person name="Hellsten U."/>
            <person name="Grimwood J."/>
            <person name="Chapman J.A."/>
            <person name="Shapiro H."/>
            <person name="Aerts A."/>
            <person name="Otillar R.P."/>
            <person name="Terry A.Y."/>
            <person name="Boore J.L."/>
            <person name="Simakov O."/>
            <person name="Marletaz F."/>
            <person name="Cho S.-J."/>
            <person name="Edsinger-Gonzales E."/>
            <person name="Havlak P."/>
            <person name="Kuo D.-H."/>
            <person name="Larsson T."/>
            <person name="Lv J."/>
            <person name="Arendt D."/>
            <person name="Savage R."/>
            <person name="Osoegawa K."/>
            <person name="de Jong P."/>
            <person name="Lindberg D.R."/>
            <person name="Seaver E.C."/>
            <person name="Weisblat D.A."/>
            <person name="Putnam N.H."/>
            <person name="Grigoriev I.V."/>
            <person name="Rokhsar D.S."/>
        </authorList>
    </citation>
    <scope>NUCLEOTIDE SEQUENCE</scope>
    <source>
        <strain evidence="5">I ESC-2004</strain>
    </source>
</reference>
<dbReference type="EnsemblMetazoa" id="CapteT215292">
    <property type="protein sequence ID" value="CapteP215292"/>
    <property type="gene ID" value="CapteG215292"/>
</dbReference>
<dbReference type="InterPro" id="IPR001496">
    <property type="entry name" value="SOCS_box"/>
</dbReference>
<name>R7VF75_CAPTE</name>
<dbReference type="Pfam" id="PF07525">
    <property type="entry name" value="SOCS_box"/>
    <property type="match status" value="1"/>
</dbReference>
<dbReference type="GO" id="GO:0035556">
    <property type="term" value="P:intracellular signal transduction"/>
    <property type="evidence" value="ECO:0007669"/>
    <property type="project" value="InterPro"/>
</dbReference>
<dbReference type="InterPro" id="IPR036036">
    <property type="entry name" value="SOCS_box-like_dom_sf"/>
</dbReference>
<dbReference type="EMBL" id="AMQN01000588">
    <property type="status" value="NOT_ANNOTATED_CDS"/>
    <property type="molecule type" value="Genomic_DNA"/>
</dbReference>
<dbReference type="CDD" id="cd03587">
    <property type="entry name" value="SOCS"/>
    <property type="match status" value="1"/>
</dbReference>
<dbReference type="Gene3D" id="1.10.750.20">
    <property type="entry name" value="SOCS box"/>
    <property type="match status" value="1"/>
</dbReference>
<dbReference type="SMART" id="SM00969">
    <property type="entry name" value="SOCS_box"/>
    <property type="match status" value="1"/>
</dbReference>
<organism evidence="3">
    <name type="scientific">Capitella teleta</name>
    <name type="common">Polychaete worm</name>
    <dbReference type="NCBI Taxonomy" id="283909"/>
    <lineage>
        <taxon>Eukaryota</taxon>
        <taxon>Metazoa</taxon>
        <taxon>Spiralia</taxon>
        <taxon>Lophotrochozoa</taxon>
        <taxon>Annelida</taxon>
        <taxon>Polychaeta</taxon>
        <taxon>Sedentaria</taxon>
        <taxon>Scolecida</taxon>
        <taxon>Capitellidae</taxon>
        <taxon>Capitella</taxon>
    </lineage>
</organism>
<gene>
    <name evidence="3" type="ORF">CAPTEDRAFT_215292</name>
</gene>
<feature type="region of interest" description="Disordered" evidence="1">
    <location>
        <begin position="1"/>
        <end position="24"/>
    </location>
</feature>
<feature type="domain" description="SOCS box" evidence="2">
    <location>
        <begin position="368"/>
        <end position="399"/>
    </location>
</feature>
<evidence type="ECO:0000313" key="5">
    <source>
        <dbReference type="Proteomes" id="UP000014760"/>
    </source>
</evidence>